<organism evidence="1 2">
    <name type="scientific">Microbacterium elymi</name>
    <dbReference type="NCBI Taxonomy" id="2909587"/>
    <lineage>
        <taxon>Bacteria</taxon>
        <taxon>Bacillati</taxon>
        <taxon>Actinomycetota</taxon>
        <taxon>Actinomycetes</taxon>
        <taxon>Micrococcales</taxon>
        <taxon>Microbacteriaceae</taxon>
        <taxon>Microbacterium</taxon>
    </lineage>
</organism>
<proteinExistence type="predicted"/>
<reference evidence="1" key="1">
    <citation type="submission" date="2022-01" db="EMBL/GenBank/DDBJ databases">
        <title>Microbacterium eymi and Microbacterium rhizovicinus sp. nov., isolated from the rhizospheric soil of Elymus tsukushiensis, a plant native to the Dokdo Islands, Republic of Korea.</title>
        <authorList>
            <person name="Hwang Y.J."/>
        </authorList>
    </citation>
    <scope>NUCLEOTIDE SEQUENCE</scope>
    <source>
        <strain evidence="1">KUDC0405</strain>
    </source>
</reference>
<dbReference type="EMBL" id="CP091139">
    <property type="protein sequence ID" value="UUT35170.1"/>
    <property type="molecule type" value="Genomic_DNA"/>
</dbReference>
<name>A0ABY5NJ22_9MICO</name>
<evidence type="ECO:0000313" key="2">
    <source>
        <dbReference type="Proteomes" id="UP001054811"/>
    </source>
</evidence>
<protein>
    <submittedName>
        <fullName evidence="1">Uncharacterized protein</fullName>
    </submittedName>
</protein>
<dbReference type="Proteomes" id="UP001054811">
    <property type="component" value="Chromosome"/>
</dbReference>
<keyword evidence="2" id="KW-1185">Reference proteome</keyword>
<sequence length="67" mass="6706">MNRGSGRFVSSLRSSLSELSSPGRFVSSLRSSLSELAGAALLAQRAGGCCAPRSASWGAGSCGQSAL</sequence>
<dbReference type="RefSeq" id="WP_259611723.1">
    <property type="nucleotide sequence ID" value="NZ_CP091139.2"/>
</dbReference>
<gene>
    <name evidence="1" type="ORF">L2X98_33535</name>
</gene>
<accession>A0ABY5NJ22</accession>
<evidence type="ECO:0000313" key="1">
    <source>
        <dbReference type="EMBL" id="UUT35170.1"/>
    </source>
</evidence>